<evidence type="ECO:0000256" key="3">
    <source>
        <dbReference type="ARBA" id="ARBA00012438"/>
    </source>
</evidence>
<comment type="caution">
    <text evidence="11">The sequence shown here is derived from an EMBL/GenBank/DDBJ whole genome shotgun (WGS) entry which is preliminary data.</text>
</comment>
<evidence type="ECO:0000256" key="9">
    <source>
        <dbReference type="SAM" id="MobiDB-lite"/>
    </source>
</evidence>
<keyword evidence="6" id="KW-0418">Kinase</keyword>
<dbReference type="EC" id="2.7.13.3" evidence="3"/>
<dbReference type="PROSITE" id="PS50109">
    <property type="entry name" value="HIS_KIN"/>
    <property type="match status" value="1"/>
</dbReference>
<dbReference type="InterPro" id="IPR005467">
    <property type="entry name" value="His_kinase_dom"/>
</dbReference>
<dbReference type="InterPro" id="IPR035965">
    <property type="entry name" value="PAS-like_dom_sf"/>
</dbReference>
<dbReference type="Gene3D" id="3.30.450.20">
    <property type="entry name" value="PAS domain"/>
    <property type="match status" value="1"/>
</dbReference>
<comment type="catalytic activity">
    <reaction evidence="1">
        <text>ATP + protein L-histidine = ADP + protein N-phospho-L-histidine.</text>
        <dbReference type="EC" id="2.7.13.3"/>
    </reaction>
</comment>
<evidence type="ECO:0000256" key="5">
    <source>
        <dbReference type="ARBA" id="ARBA00022679"/>
    </source>
</evidence>
<dbReference type="CDD" id="cd00075">
    <property type="entry name" value="HATPase"/>
    <property type="match status" value="1"/>
</dbReference>
<proteinExistence type="predicted"/>
<dbReference type="SUPFAM" id="SSF55874">
    <property type="entry name" value="ATPase domain of HSP90 chaperone/DNA topoisomerase II/histidine kinase"/>
    <property type="match status" value="1"/>
</dbReference>
<dbReference type="SMART" id="SM00388">
    <property type="entry name" value="HisKA"/>
    <property type="match status" value="1"/>
</dbReference>
<dbReference type="SMART" id="SM00065">
    <property type="entry name" value="GAF"/>
    <property type="match status" value="1"/>
</dbReference>
<dbReference type="InterPro" id="IPR036890">
    <property type="entry name" value="HATPase_C_sf"/>
</dbReference>
<dbReference type="InterPro" id="IPR003018">
    <property type="entry name" value="GAF"/>
</dbReference>
<keyword evidence="4" id="KW-0597">Phosphoprotein</keyword>
<keyword evidence="7" id="KW-0902">Two-component regulatory system</keyword>
<dbReference type="NCBIfam" id="TIGR00229">
    <property type="entry name" value="sensory_box"/>
    <property type="match status" value="1"/>
</dbReference>
<evidence type="ECO:0000256" key="7">
    <source>
        <dbReference type="ARBA" id="ARBA00023012"/>
    </source>
</evidence>
<evidence type="ECO:0000313" key="11">
    <source>
        <dbReference type="EMBL" id="MBM7417442.1"/>
    </source>
</evidence>
<reference evidence="11 12" key="1">
    <citation type="submission" date="2021-01" db="EMBL/GenBank/DDBJ databases">
        <title>Genomics of switchgrass bacterial isolates.</title>
        <authorList>
            <person name="Shade A."/>
        </authorList>
    </citation>
    <scope>NUCLEOTIDE SEQUENCE [LARGE SCALE GENOMIC DNA]</scope>
    <source>
        <strain evidence="11 12">PvP111</strain>
    </source>
</reference>
<dbReference type="SMART" id="SM00387">
    <property type="entry name" value="HATPase_c"/>
    <property type="match status" value="1"/>
</dbReference>
<dbReference type="InterPro" id="IPR036097">
    <property type="entry name" value="HisK_dim/P_sf"/>
</dbReference>
<dbReference type="PANTHER" id="PTHR43047:SF64">
    <property type="entry name" value="HISTIDINE KINASE CONTAINING CHEY-HOMOLOGOUS RECEIVER DOMAIN AND PAS DOMAIN-RELATED"/>
    <property type="match status" value="1"/>
</dbReference>
<dbReference type="Pfam" id="PF02518">
    <property type="entry name" value="HATPase_c"/>
    <property type="match status" value="1"/>
</dbReference>
<evidence type="ECO:0000313" key="12">
    <source>
        <dbReference type="Proteomes" id="UP000703038"/>
    </source>
</evidence>
<comment type="subcellular location">
    <subcellularLocation>
        <location evidence="2">Cell membrane</location>
    </subcellularLocation>
</comment>
<evidence type="ECO:0000259" key="10">
    <source>
        <dbReference type="PROSITE" id="PS50109"/>
    </source>
</evidence>
<dbReference type="Pfam" id="PF01590">
    <property type="entry name" value="GAF"/>
    <property type="match status" value="1"/>
</dbReference>
<dbReference type="InterPro" id="IPR003594">
    <property type="entry name" value="HATPase_dom"/>
</dbReference>
<dbReference type="Gene3D" id="3.30.565.10">
    <property type="entry name" value="Histidine kinase-like ATPase, C-terminal domain"/>
    <property type="match status" value="1"/>
</dbReference>
<dbReference type="PANTHER" id="PTHR43047">
    <property type="entry name" value="TWO-COMPONENT HISTIDINE PROTEIN KINASE"/>
    <property type="match status" value="1"/>
</dbReference>
<dbReference type="PRINTS" id="PR00344">
    <property type="entry name" value="BCTRLSENSOR"/>
</dbReference>
<keyword evidence="12" id="KW-1185">Reference proteome</keyword>
<organism evidence="11 12">
    <name type="scientific">Rhodococcoides corynebacterioides</name>
    <dbReference type="NCBI Taxonomy" id="53972"/>
    <lineage>
        <taxon>Bacteria</taxon>
        <taxon>Bacillati</taxon>
        <taxon>Actinomycetota</taxon>
        <taxon>Actinomycetes</taxon>
        <taxon>Mycobacteriales</taxon>
        <taxon>Nocardiaceae</taxon>
        <taxon>Rhodococcoides</taxon>
    </lineage>
</organism>
<accession>A0ABS2KZT9</accession>
<dbReference type="Pfam" id="PF00512">
    <property type="entry name" value="HisKA"/>
    <property type="match status" value="1"/>
</dbReference>
<dbReference type="SUPFAM" id="SSF55781">
    <property type="entry name" value="GAF domain-like"/>
    <property type="match status" value="1"/>
</dbReference>
<gene>
    <name evidence="11" type="ORF">JOE42_004175</name>
</gene>
<dbReference type="Pfam" id="PF13426">
    <property type="entry name" value="PAS_9"/>
    <property type="match status" value="1"/>
</dbReference>
<keyword evidence="8" id="KW-0175">Coiled coil</keyword>
<evidence type="ECO:0000256" key="4">
    <source>
        <dbReference type="ARBA" id="ARBA00022553"/>
    </source>
</evidence>
<sequence length="577" mass="62509">MNGIDRVDTAVTSLLSPQDLTYLMAQQMKILEMVAAAVPVQHTLDAVLTALECLMTDARCSVLLVAPSGDTLHHGAAPSLPPEYLRAIEGLRIGPLSGSCGVAAHLGEPVIARDVRIDHRWVEFRDSAVASGLIACWSTPIADPSGRTVGTFAVYHGAPHWPTARERQLVDRFTYLAAVALENGRLLGELIESEELFRRSFEDNPAGAALLGLDWVFQRVNTSFAELGGHRVEDLVDRRLDSALLFDAHSENRIHETLARGDVFCVTEQMAVICNDGATVPVEATFSLVRGRDNTPLRFALNLVDLTERLSADEARAERERAETARQVAESHSSAKSALLTSVSHEVRTPLQAIKGFTELLRTLPLDEERREEALARIDFASDHVLDLVTDVLDISRIEAGVLPLNIEPTPVARTVHDITRLLSAMADRRHMSVNVSIEPSLEVWADLGRLRQVLLNVIGNALRYGHAGGAVDISAVLGTSMTVITVSDDGDGIPHDYLPNLFTPFRRGREDRGVGLTVDGYGLGLMLSHGLVTAMGGTLTARNHSDGGAAFDIALSSTPRGVSPTGMRPPENRDTV</sequence>
<dbReference type="SUPFAM" id="SSF55785">
    <property type="entry name" value="PYP-like sensor domain (PAS domain)"/>
    <property type="match status" value="1"/>
</dbReference>
<dbReference type="CDD" id="cd00082">
    <property type="entry name" value="HisKA"/>
    <property type="match status" value="1"/>
</dbReference>
<protein>
    <recommendedName>
        <fullName evidence="3">histidine kinase</fullName>
        <ecNumber evidence="3">2.7.13.3</ecNumber>
    </recommendedName>
</protein>
<keyword evidence="5" id="KW-0808">Transferase</keyword>
<evidence type="ECO:0000256" key="2">
    <source>
        <dbReference type="ARBA" id="ARBA00004236"/>
    </source>
</evidence>
<evidence type="ECO:0000256" key="6">
    <source>
        <dbReference type="ARBA" id="ARBA00022777"/>
    </source>
</evidence>
<evidence type="ECO:0000256" key="8">
    <source>
        <dbReference type="SAM" id="Coils"/>
    </source>
</evidence>
<dbReference type="InterPro" id="IPR003661">
    <property type="entry name" value="HisK_dim/P_dom"/>
</dbReference>
<dbReference type="Gene3D" id="1.10.287.130">
    <property type="match status" value="1"/>
</dbReference>
<name>A0ABS2KZT9_9NOCA</name>
<dbReference type="Proteomes" id="UP000703038">
    <property type="component" value="Unassembled WGS sequence"/>
</dbReference>
<feature type="region of interest" description="Disordered" evidence="9">
    <location>
        <begin position="555"/>
        <end position="577"/>
    </location>
</feature>
<dbReference type="EMBL" id="JAFBBK010000001">
    <property type="protein sequence ID" value="MBM7417442.1"/>
    <property type="molecule type" value="Genomic_DNA"/>
</dbReference>
<dbReference type="SUPFAM" id="SSF47384">
    <property type="entry name" value="Homodimeric domain of signal transducing histidine kinase"/>
    <property type="match status" value="1"/>
</dbReference>
<dbReference type="Gene3D" id="3.30.450.40">
    <property type="match status" value="1"/>
</dbReference>
<feature type="domain" description="Histidine kinase" evidence="10">
    <location>
        <begin position="342"/>
        <end position="560"/>
    </location>
</feature>
<evidence type="ECO:0000256" key="1">
    <source>
        <dbReference type="ARBA" id="ARBA00000085"/>
    </source>
</evidence>
<feature type="coiled-coil region" evidence="8">
    <location>
        <begin position="303"/>
        <end position="332"/>
    </location>
</feature>
<dbReference type="CDD" id="cd00130">
    <property type="entry name" value="PAS"/>
    <property type="match status" value="1"/>
</dbReference>
<dbReference type="InterPro" id="IPR004358">
    <property type="entry name" value="Sig_transdc_His_kin-like_C"/>
</dbReference>
<dbReference type="RefSeq" id="WP_239532512.1">
    <property type="nucleotide sequence ID" value="NZ_JAFBBK010000001.1"/>
</dbReference>
<dbReference type="InterPro" id="IPR029016">
    <property type="entry name" value="GAF-like_dom_sf"/>
</dbReference>
<dbReference type="InterPro" id="IPR000014">
    <property type="entry name" value="PAS"/>
</dbReference>